<dbReference type="InterPro" id="IPR027434">
    <property type="entry name" value="Homing_endonucl"/>
</dbReference>
<dbReference type="AlphaFoldDB" id="A0A1G2MPN4"/>
<evidence type="ECO:0000313" key="3">
    <source>
        <dbReference type="Proteomes" id="UP000177565"/>
    </source>
</evidence>
<feature type="domain" description="Homing endonuclease LAGLIDADG" evidence="1">
    <location>
        <begin position="9"/>
        <end position="182"/>
    </location>
</feature>
<gene>
    <name evidence="2" type="ORF">A3C06_03355</name>
</gene>
<proteinExistence type="predicted"/>
<name>A0A1G2MPN4_9BACT</name>
<sequence>MNLTQKQESILLGTILGDGYLQKTGLKNARLRLEHGEDQKDYIVWKGKQFPRLFLGKPTYLERLHPKTNHVYKYWRWQSNSTPILGTWHRLFYQNGKKCLPQDLVKMLSQPLALAVWYMDDGSFYQNNHNRYSMIYLGCVSLSEAKTASEAISRNFNIHPRVYDKKKKGYALFFPVTETRKLHDLIRPLMLPLFNYKLYSL</sequence>
<dbReference type="Gene3D" id="3.10.28.10">
    <property type="entry name" value="Homing endonucleases"/>
    <property type="match status" value="2"/>
</dbReference>
<dbReference type="SUPFAM" id="SSF55608">
    <property type="entry name" value="Homing endonucleases"/>
    <property type="match status" value="1"/>
</dbReference>
<dbReference type="EMBL" id="MHRQ01000032">
    <property type="protein sequence ID" value="OHA25857.1"/>
    <property type="molecule type" value="Genomic_DNA"/>
</dbReference>
<dbReference type="STRING" id="1802312.A3C06_03355"/>
<dbReference type="Proteomes" id="UP000177565">
    <property type="component" value="Unassembled WGS sequence"/>
</dbReference>
<comment type="caution">
    <text evidence="2">The sequence shown here is derived from an EMBL/GenBank/DDBJ whole genome shotgun (WGS) entry which is preliminary data.</text>
</comment>
<dbReference type="Pfam" id="PF03161">
    <property type="entry name" value="LAGLIDADG_2"/>
    <property type="match status" value="1"/>
</dbReference>
<dbReference type="GO" id="GO:0004519">
    <property type="term" value="F:endonuclease activity"/>
    <property type="evidence" value="ECO:0007669"/>
    <property type="project" value="InterPro"/>
</dbReference>
<dbReference type="InterPro" id="IPR004860">
    <property type="entry name" value="LAGLIDADG_dom"/>
</dbReference>
<reference evidence="2 3" key="1">
    <citation type="journal article" date="2016" name="Nat. Commun.">
        <title>Thousands of microbial genomes shed light on interconnected biogeochemical processes in an aquifer system.</title>
        <authorList>
            <person name="Anantharaman K."/>
            <person name="Brown C.T."/>
            <person name="Hug L.A."/>
            <person name="Sharon I."/>
            <person name="Castelle C.J."/>
            <person name="Probst A.J."/>
            <person name="Thomas B.C."/>
            <person name="Singh A."/>
            <person name="Wilkins M.J."/>
            <person name="Karaoz U."/>
            <person name="Brodie E.L."/>
            <person name="Williams K.H."/>
            <person name="Hubbard S.S."/>
            <person name="Banfield J.F."/>
        </authorList>
    </citation>
    <scope>NUCLEOTIDE SEQUENCE [LARGE SCALE GENOMIC DNA]</scope>
</reference>
<protein>
    <recommendedName>
        <fullName evidence="1">Homing endonuclease LAGLIDADG domain-containing protein</fullName>
    </recommendedName>
</protein>
<accession>A0A1G2MPN4</accession>
<evidence type="ECO:0000313" key="2">
    <source>
        <dbReference type="EMBL" id="OHA25857.1"/>
    </source>
</evidence>
<evidence type="ECO:0000259" key="1">
    <source>
        <dbReference type="Pfam" id="PF03161"/>
    </source>
</evidence>
<organism evidence="2 3">
    <name type="scientific">Candidatus Taylorbacteria bacterium RIFCSPHIGHO2_02_FULL_46_13</name>
    <dbReference type="NCBI Taxonomy" id="1802312"/>
    <lineage>
        <taxon>Bacteria</taxon>
        <taxon>Candidatus Tayloriibacteriota</taxon>
    </lineage>
</organism>